<proteinExistence type="inferred from homology"/>
<evidence type="ECO:0000259" key="4">
    <source>
        <dbReference type="Pfam" id="PF22369"/>
    </source>
</evidence>
<dbReference type="InterPro" id="IPR029062">
    <property type="entry name" value="Class_I_gatase-like"/>
</dbReference>
<dbReference type="InterPro" id="IPR031330">
    <property type="entry name" value="Gly_Hdrlase_35_cat"/>
</dbReference>
<evidence type="ECO:0000256" key="2">
    <source>
        <dbReference type="RuleBase" id="RU003679"/>
    </source>
</evidence>
<organism evidence="5 6">
    <name type="scientific">Kribbella lupini</name>
    <dbReference type="NCBI Taxonomy" id="291602"/>
    <lineage>
        <taxon>Bacteria</taxon>
        <taxon>Bacillati</taxon>
        <taxon>Actinomycetota</taxon>
        <taxon>Actinomycetes</taxon>
        <taxon>Propionibacteriales</taxon>
        <taxon>Kribbellaceae</taxon>
        <taxon>Kribbella</taxon>
    </lineage>
</organism>
<name>A0ABN2B8A0_9ACTN</name>
<evidence type="ECO:0000259" key="3">
    <source>
        <dbReference type="Pfam" id="PF01301"/>
    </source>
</evidence>
<feature type="domain" description="GLMA-like second" evidence="4">
    <location>
        <begin position="460"/>
        <end position="541"/>
    </location>
</feature>
<dbReference type="PANTHER" id="PTHR23421">
    <property type="entry name" value="BETA-GALACTOSIDASE RELATED"/>
    <property type="match status" value="1"/>
</dbReference>
<comment type="caution">
    <text evidence="5">The sequence shown here is derived from an EMBL/GenBank/DDBJ whole genome shotgun (WGS) entry which is preliminary data.</text>
</comment>
<dbReference type="PRINTS" id="PR00742">
    <property type="entry name" value="GLHYDRLASE35"/>
</dbReference>
<dbReference type="InterPro" id="IPR017853">
    <property type="entry name" value="GH"/>
</dbReference>
<protein>
    <submittedName>
        <fullName evidence="5">Beta-galactosidase</fullName>
    </submittedName>
</protein>
<dbReference type="Proteomes" id="UP001500363">
    <property type="component" value="Unassembled WGS sequence"/>
</dbReference>
<comment type="similarity">
    <text evidence="1 2">Belongs to the glycosyl hydrolase 35 family.</text>
</comment>
<feature type="domain" description="Glycoside hydrolase 35 catalytic" evidence="3">
    <location>
        <begin position="1"/>
        <end position="168"/>
    </location>
</feature>
<sequence>MVIDGKPSLMLSGEVHYFRLSRADWASRLDALVAAGCDAVATYIPWLVHELPDGSIDLEGRTSPYRDLVGFLEVAASRGLSVIARPGPFVMAELKNEGLPFSVYTPGVASVGWDGVPAPTRDVDYLSADYLESVKRWYGAVMPLLASRLAPAGGPVVAVQLDNEVGMLSWVTNTPDLSDAAVEDFAAWSGRRWSVDAVRSPSPGALELHHELSVFQRERYARYFAFLRAEAESHGVTGVPFLINLHGTGEGRGRTYPIGISQLFQSYSGQPGMTSGSDHYLGDLTVENVADLYVMNAFMAAVHSDDQPLTSLEFEAGLGDYGEDLSRQVPPSALELKTRLCVAQGNRLLNYYLFAGGHNPPLDVPVGDGNDRIAFTGERHGFTAPVGPEGQLNPSYPVLASTLAELRSFGDVLADSDEEYDDVVLGFVPDHYLTEYCHPGDDVRREQVADLERFRGMGLRDVLARSLLLAGFSFPAMNLQSDFSTSRVLCLASAPTLAADVQRRLADFVHDGGRLLLTGALPTQAPDGTPCTVLADALSLSPGALANGSPHYFPSVRAEPWTTATAEVRVGVLQPLNPRGAVEVFASDVSTKSPVGVEVHAGDGRALVLTCDYPAHLPFWTTLLARLGAAPRHTHTATSPGIVLTSTTTPAGTRLLHALNVSPIDQSVVISQHGTPLFEGAAVDLPARSGRILPL</sequence>
<dbReference type="InterPro" id="IPR054746">
    <property type="entry name" value="GLMA-like_second"/>
</dbReference>
<dbReference type="Pfam" id="PF22369">
    <property type="entry name" value="GLMA_2nd"/>
    <property type="match status" value="1"/>
</dbReference>
<dbReference type="Gene3D" id="3.40.50.880">
    <property type="match status" value="1"/>
</dbReference>
<dbReference type="InterPro" id="IPR001944">
    <property type="entry name" value="Glycoside_Hdrlase_35"/>
</dbReference>
<gene>
    <name evidence="5" type="ORF">GCM10009741_41780</name>
</gene>
<dbReference type="SUPFAM" id="SSF51445">
    <property type="entry name" value="(Trans)glycosidases"/>
    <property type="match status" value="1"/>
</dbReference>
<dbReference type="Gene3D" id="3.20.20.80">
    <property type="entry name" value="Glycosidases"/>
    <property type="match status" value="1"/>
</dbReference>
<evidence type="ECO:0000313" key="5">
    <source>
        <dbReference type="EMBL" id="GAA1534987.1"/>
    </source>
</evidence>
<evidence type="ECO:0000313" key="6">
    <source>
        <dbReference type="Proteomes" id="UP001500363"/>
    </source>
</evidence>
<dbReference type="EMBL" id="BAAANC010000002">
    <property type="protein sequence ID" value="GAA1534987.1"/>
    <property type="molecule type" value="Genomic_DNA"/>
</dbReference>
<evidence type="ECO:0000256" key="1">
    <source>
        <dbReference type="ARBA" id="ARBA00009809"/>
    </source>
</evidence>
<accession>A0ABN2B8A0</accession>
<reference evidence="5 6" key="1">
    <citation type="journal article" date="2019" name="Int. J. Syst. Evol. Microbiol.">
        <title>The Global Catalogue of Microorganisms (GCM) 10K type strain sequencing project: providing services to taxonomists for standard genome sequencing and annotation.</title>
        <authorList>
            <consortium name="The Broad Institute Genomics Platform"/>
            <consortium name="The Broad Institute Genome Sequencing Center for Infectious Disease"/>
            <person name="Wu L."/>
            <person name="Ma J."/>
        </authorList>
    </citation>
    <scope>NUCLEOTIDE SEQUENCE [LARGE SCALE GENOMIC DNA]</scope>
    <source>
        <strain evidence="5 6">JCM 14303</strain>
    </source>
</reference>
<keyword evidence="6" id="KW-1185">Reference proteome</keyword>
<dbReference type="Pfam" id="PF01301">
    <property type="entry name" value="Glyco_hydro_35"/>
    <property type="match status" value="1"/>
</dbReference>